<keyword evidence="5" id="KW-0812">Transmembrane</keyword>
<dbReference type="OrthoDB" id="9772100at2"/>
<accession>A0A1L6TAW2</accession>
<dbReference type="InterPro" id="IPR036097">
    <property type="entry name" value="HisK_dim/P_sf"/>
</dbReference>
<dbReference type="PROSITE" id="PS50839">
    <property type="entry name" value="CHASE"/>
    <property type="match status" value="1"/>
</dbReference>
<keyword evidence="8" id="KW-0418">Kinase</keyword>
<dbReference type="Gene3D" id="3.30.565.10">
    <property type="entry name" value="Histidine kinase-like ATPase, C-terminal domain"/>
    <property type="match status" value="1"/>
</dbReference>
<evidence type="ECO:0000256" key="2">
    <source>
        <dbReference type="ARBA" id="ARBA00004370"/>
    </source>
</evidence>
<keyword evidence="8" id="KW-0808">Transferase</keyword>
<dbReference type="InterPro" id="IPR042240">
    <property type="entry name" value="CHASE_sf"/>
</dbReference>
<evidence type="ECO:0000256" key="5">
    <source>
        <dbReference type="ARBA" id="ARBA00022692"/>
    </source>
</evidence>
<evidence type="ECO:0000256" key="4">
    <source>
        <dbReference type="ARBA" id="ARBA00022553"/>
    </source>
</evidence>
<reference evidence="8 9" key="1">
    <citation type="journal article" date="2014" name="Genome Announc.">
        <title>Comparative Genome Analysis of Two Isolates of the Fish Pathogen Piscirickettsia salmonis from Different Hosts Reveals Major Differences in Virulence-Associated Secretion Systems.</title>
        <authorList>
            <person name="Bohle H."/>
            <person name="Henriquez P."/>
            <person name="Grothusen H."/>
            <person name="Navas E."/>
            <person name="Sandoval A."/>
            <person name="Bustamante F."/>
            <person name="Bustos P."/>
            <person name="Mancilla M."/>
        </authorList>
    </citation>
    <scope>NUCLEOTIDE SEQUENCE [LARGE SCALE GENOMIC DNA]</scope>
    <source>
        <strain evidence="9">B1-32597</strain>
    </source>
</reference>
<dbReference type="SMART" id="SM00387">
    <property type="entry name" value="HATPase_c"/>
    <property type="match status" value="1"/>
</dbReference>
<dbReference type="InterPro" id="IPR003594">
    <property type="entry name" value="HATPase_dom"/>
</dbReference>
<dbReference type="InterPro" id="IPR003661">
    <property type="entry name" value="HisK_dim/P_dom"/>
</dbReference>
<dbReference type="Gene3D" id="1.10.287.130">
    <property type="match status" value="1"/>
</dbReference>
<dbReference type="RefSeq" id="WP_017378007.1">
    <property type="nucleotide sequence ID" value="NZ_CP012508.1"/>
</dbReference>
<dbReference type="GO" id="GO:0000155">
    <property type="term" value="F:phosphorelay sensor kinase activity"/>
    <property type="evidence" value="ECO:0007669"/>
    <property type="project" value="InterPro"/>
</dbReference>
<dbReference type="SUPFAM" id="SSF47384">
    <property type="entry name" value="Homodimeric domain of signal transducing histidine kinase"/>
    <property type="match status" value="1"/>
</dbReference>
<dbReference type="Pfam" id="PF03924">
    <property type="entry name" value="CHASE"/>
    <property type="match status" value="1"/>
</dbReference>
<sequence length="647" mass="73086">MKNNIYLNKLPSFLILITGITISLFLFYSLNKSHNLEASSHFEELATDTQQAIQNNINKNIAALNILKSFYESSDFINFNEFTTFTNSLLERDLAIQALEWIPNIPHSKRHDYVKKANQFFKNFNIKEKTAQGKMLIAKTKTNYFPVYYVNPVRGNEKAIGFDISSSPMRNKSLEKAALTGRNVATHKITLIQEEKGNSYGFLLFNPVYHSSSPQDISPKSLKGFVLGVYRINDILGHALNFSAKNNLIIFVKERINNNTLSPIFQNNGKQEINSHLSYQSTFTVADKKWPITIYPSHDFIKEHKNHLPMIILFAGVIISLILAAYLWLLVNREVRVKNLVEERTEQLNELNSKLTVLNEELDQKVMERTQKLKENQEQLIQSEKLASIGQLAAGVAHEINNPIGYIMNNIEIMGEYLDSIKAITQQAEACSKTLTSNDIQIKNDQLQQLKNTLEQEDINYVIDDTEKIIQQSLEGAEKVKNIVLSLKSFAHSDTDNKEEFDLNHCIEQALTITQNELKYKCKIIKNLSPLNPLLGYSSQIGQVIMNLLINAAHAIKESGTITITTQQIAGFNKLTIEDDGYGIHKDHLAKLFDPFFTTKSVGEGTGLGLSISYGIIKKHQGSINVESTVGQGTVFTIQLPNHSHHS</sequence>
<dbReference type="Pfam" id="PF02518">
    <property type="entry name" value="HATPase_c"/>
    <property type="match status" value="1"/>
</dbReference>
<evidence type="ECO:0000313" key="8">
    <source>
        <dbReference type="EMBL" id="ALB22254.1"/>
    </source>
</evidence>
<keyword evidence="4" id="KW-0597">Phosphoprotein</keyword>
<comment type="catalytic activity">
    <reaction evidence="1">
        <text>ATP + protein L-histidine = ADP + protein N-phospho-L-histidine.</text>
        <dbReference type="EC" id="2.7.13.3"/>
    </reaction>
</comment>
<evidence type="ECO:0000313" key="9">
    <source>
        <dbReference type="Proteomes" id="UP000029558"/>
    </source>
</evidence>
<dbReference type="GO" id="GO:0016020">
    <property type="term" value="C:membrane"/>
    <property type="evidence" value="ECO:0007669"/>
    <property type="project" value="UniProtKB-SubCell"/>
</dbReference>
<dbReference type="EC" id="2.7.13.3" evidence="3"/>
<evidence type="ECO:0000256" key="1">
    <source>
        <dbReference type="ARBA" id="ARBA00000085"/>
    </source>
</evidence>
<evidence type="ECO:0000256" key="7">
    <source>
        <dbReference type="ARBA" id="ARBA00023136"/>
    </source>
</evidence>
<gene>
    <name evidence="8" type="ORF">KU39_1071</name>
</gene>
<dbReference type="PROSITE" id="PS50109">
    <property type="entry name" value="HIS_KIN"/>
    <property type="match status" value="1"/>
</dbReference>
<keyword evidence="7" id="KW-0472">Membrane</keyword>
<name>A0A1L6TAW2_PISSA</name>
<dbReference type="Proteomes" id="UP000029558">
    <property type="component" value="Chromosome"/>
</dbReference>
<dbReference type="Gene3D" id="3.30.450.350">
    <property type="entry name" value="CHASE domain"/>
    <property type="match status" value="1"/>
</dbReference>
<dbReference type="CDD" id="cd00082">
    <property type="entry name" value="HisKA"/>
    <property type="match status" value="1"/>
</dbReference>
<evidence type="ECO:0000256" key="3">
    <source>
        <dbReference type="ARBA" id="ARBA00012438"/>
    </source>
</evidence>
<dbReference type="EMBL" id="CP012508">
    <property type="protein sequence ID" value="ALB22254.1"/>
    <property type="molecule type" value="Genomic_DNA"/>
</dbReference>
<dbReference type="InterPro" id="IPR004358">
    <property type="entry name" value="Sig_transdc_His_kin-like_C"/>
</dbReference>
<dbReference type="PANTHER" id="PTHR43065">
    <property type="entry name" value="SENSOR HISTIDINE KINASE"/>
    <property type="match status" value="1"/>
</dbReference>
<organism evidence="8 9">
    <name type="scientific">Piscirickettsia salmonis</name>
    <dbReference type="NCBI Taxonomy" id="1238"/>
    <lineage>
        <taxon>Bacteria</taxon>
        <taxon>Pseudomonadati</taxon>
        <taxon>Pseudomonadota</taxon>
        <taxon>Gammaproteobacteria</taxon>
        <taxon>Thiotrichales</taxon>
        <taxon>Piscirickettsiaceae</taxon>
        <taxon>Piscirickettsia</taxon>
    </lineage>
</organism>
<dbReference type="InterPro" id="IPR005467">
    <property type="entry name" value="His_kinase_dom"/>
</dbReference>
<keyword evidence="6" id="KW-1133">Transmembrane helix</keyword>
<dbReference type="PANTHER" id="PTHR43065:SF50">
    <property type="entry name" value="HISTIDINE KINASE"/>
    <property type="match status" value="1"/>
</dbReference>
<dbReference type="InterPro" id="IPR006189">
    <property type="entry name" value="CHASE_dom"/>
</dbReference>
<dbReference type="InterPro" id="IPR036890">
    <property type="entry name" value="HATPase_C_sf"/>
</dbReference>
<dbReference type="SUPFAM" id="SSF55874">
    <property type="entry name" value="ATPase domain of HSP90 chaperone/DNA topoisomerase II/histidine kinase"/>
    <property type="match status" value="1"/>
</dbReference>
<dbReference type="SMART" id="SM01079">
    <property type="entry name" value="CHASE"/>
    <property type="match status" value="1"/>
</dbReference>
<comment type="subcellular location">
    <subcellularLocation>
        <location evidence="2">Membrane</location>
    </subcellularLocation>
</comment>
<protein>
    <recommendedName>
        <fullName evidence="3">histidine kinase</fullName>
        <ecNumber evidence="3">2.7.13.3</ecNumber>
    </recommendedName>
</protein>
<dbReference type="AlphaFoldDB" id="A0A1L6TAW2"/>
<proteinExistence type="predicted"/>
<evidence type="ECO:0000256" key="6">
    <source>
        <dbReference type="ARBA" id="ARBA00022989"/>
    </source>
</evidence>
<dbReference type="PRINTS" id="PR00344">
    <property type="entry name" value="BCTRLSENSOR"/>
</dbReference>